<feature type="region of interest" description="Disordered" evidence="2">
    <location>
        <begin position="232"/>
        <end position="262"/>
    </location>
</feature>
<dbReference type="InterPro" id="IPR004827">
    <property type="entry name" value="bZIP"/>
</dbReference>
<evidence type="ECO:0000313" key="5">
    <source>
        <dbReference type="Proteomes" id="UP000016930"/>
    </source>
</evidence>
<dbReference type="HOGENOM" id="CLU_388289_0_0_1"/>
<feature type="compositionally biased region" description="Polar residues" evidence="2">
    <location>
        <begin position="590"/>
        <end position="603"/>
    </location>
</feature>
<feature type="region of interest" description="Disordered" evidence="2">
    <location>
        <begin position="521"/>
        <end position="575"/>
    </location>
</feature>
<feature type="region of interest" description="Disordered" evidence="2">
    <location>
        <begin position="292"/>
        <end position="331"/>
    </location>
</feature>
<name>M2P7R6_CERS8</name>
<proteinExistence type="predicted"/>
<dbReference type="PROSITE" id="PS00036">
    <property type="entry name" value="BZIP_BASIC"/>
    <property type="match status" value="1"/>
</dbReference>
<feature type="region of interest" description="Disordered" evidence="2">
    <location>
        <begin position="590"/>
        <end position="609"/>
    </location>
</feature>
<dbReference type="STRING" id="914234.M2P7R6"/>
<protein>
    <recommendedName>
        <fullName evidence="3">BZIP domain-containing protein</fullName>
    </recommendedName>
</protein>
<dbReference type="InterPro" id="IPR046347">
    <property type="entry name" value="bZIP_sf"/>
</dbReference>
<sequence length="711" mass="78745">MAYAGDFHAYKIYAEQLFPLGHGHPLWEPEPTRFGEVQIGDVGYLRGGAFHRLFNAFRPGDDPLNVDFGCPGGEEYRPLRVNDYLWRHRSHAIPPGPLYSKCMKEMSADTQIASLGAGGGLSFQYTGGKGALLLLYDSATRSELHDSRLMQEYMHRHYDSWYKFATEDLDMVLDHTEIVFIQGWVKTTKWAVAAFAHGGRSGSLSFNANPALPASASLNISVSSEVSVSKQYRVGPIPDSPGGSHPLLTESGSTSQSRESGEPKADQCVFLQYCKLKRRLWRARVIKAAAEPKTFSDSQGGDEPDSRVLAGSNSEDSDDMEIESVPMRPQTHDPLDDLLDYILDNSDADVAIANHHDIAWLYESERLDASEDLPALLNKTCPAVTVNGYGLGTLRLNGGHEPQLPTSMLARDANEVWDDFLTDPTQFSKDDYAASLLDDSPMDDFLNTPETGSVDDLLTSPLIATVDENEFAHSWKTPFHDFGVGFAHTDHSKQPVKSGTATDALTTSTYSDLFTSSPAEINSDDTSAIVPHPGQSLRRTARSRTRVTPDALIPLDAPIQPRSYAAPSSTSENPVTNILNANRIAQYQATSDKSASGSSTAAPNSIDLDAIEAKRRQNTLAARRSRKRKMEYQQQLESDLERARADMEMWRSRALTLENELKERDLQQANAEVEAAREELAMWKSRAEALEVLLRDFRREIPPYQLAEAQQ</sequence>
<evidence type="ECO:0000256" key="1">
    <source>
        <dbReference type="SAM" id="Coils"/>
    </source>
</evidence>
<dbReference type="CDD" id="cd12193">
    <property type="entry name" value="bZIP_GCN4"/>
    <property type="match status" value="1"/>
</dbReference>
<reference evidence="4 5" key="1">
    <citation type="journal article" date="2012" name="Proc. Natl. Acad. Sci. U.S.A.">
        <title>Comparative genomics of Ceriporiopsis subvermispora and Phanerochaete chrysosporium provide insight into selective ligninolysis.</title>
        <authorList>
            <person name="Fernandez-Fueyo E."/>
            <person name="Ruiz-Duenas F.J."/>
            <person name="Ferreira P."/>
            <person name="Floudas D."/>
            <person name="Hibbett D.S."/>
            <person name="Canessa P."/>
            <person name="Larrondo L.F."/>
            <person name="James T.Y."/>
            <person name="Seelenfreund D."/>
            <person name="Lobos S."/>
            <person name="Polanco R."/>
            <person name="Tello M."/>
            <person name="Honda Y."/>
            <person name="Watanabe T."/>
            <person name="Watanabe T."/>
            <person name="Ryu J.S."/>
            <person name="Kubicek C.P."/>
            <person name="Schmoll M."/>
            <person name="Gaskell J."/>
            <person name="Hammel K.E."/>
            <person name="St John F.J."/>
            <person name="Vanden Wymelenberg A."/>
            <person name="Sabat G."/>
            <person name="Splinter BonDurant S."/>
            <person name="Syed K."/>
            <person name="Yadav J.S."/>
            <person name="Doddapaneni H."/>
            <person name="Subramanian V."/>
            <person name="Lavin J.L."/>
            <person name="Oguiza J.A."/>
            <person name="Perez G."/>
            <person name="Pisabarro A.G."/>
            <person name="Ramirez L."/>
            <person name="Santoyo F."/>
            <person name="Master E."/>
            <person name="Coutinho P.M."/>
            <person name="Henrissat B."/>
            <person name="Lombard V."/>
            <person name="Magnuson J.K."/>
            <person name="Kuees U."/>
            <person name="Hori C."/>
            <person name="Igarashi K."/>
            <person name="Samejima M."/>
            <person name="Held B.W."/>
            <person name="Barry K.W."/>
            <person name="LaButti K.M."/>
            <person name="Lapidus A."/>
            <person name="Lindquist E.A."/>
            <person name="Lucas S.M."/>
            <person name="Riley R."/>
            <person name="Salamov A.A."/>
            <person name="Hoffmeister D."/>
            <person name="Schwenk D."/>
            <person name="Hadar Y."/>
            <person name="Yarden O."/>
            <person name="de Vries R.P."/>
            <person name="Wiebenga A."/>
            <person name="Stenlid J."/>
            <person name="Eastwood D."/>
            <person name="Grigoriev I.V."/>
            <person name="Berka R.M."/>
            <person name="Blanchette R.A."/>
            <person name="Kersten P."/>
            <person name="Martinez A.T."/>
            <person name="Vicuna R."/>
            <person name="Cullen D."/>
        </authorList>
    </citation>
    <scope>NUCLEOTIDE SEQUENCE [LARGE SCALE GENOMIC DNA]</scope>
    <source>
        <strain evidence="4 5">B</strain>
    </source>
</reference>
<feature type="coiled-coil region" evidence="1">
    <location>
        <begin position="633"/>
        <end position="700"/>
    </location>
</feature>
<dbReference type="OrthoDB" id="2804412at2759"/>
<dbReference type="SUPFAM" id="SSF57959">
    <property type="entry name" value="Leucine zipper domain"/>
    <property type="match status" value="1"/>
</dbReference>
<feature type="compositionally biased region" description="Polar residues" evidence="2">
    <location>
        <begin position="566"/>
        <end position="575"/>
    </location>
</feature>
<evidence type="ECO:0000256" key="2">
    <source>
        <dbReference type="SAM" id="MobiDB-lite"/>
    </source>
</evidence>
<dbReference type="Gene3D" id="3.30.160.60">
    <property type="entry name" value="Classic Zinc Finger"/>
    <property type="match status" value="1"/>
</dbReference>
<dbReference type="Proteomes" id="UP000016930">
    <property type="component" value="Unassembled WGS sequence"/>
</dbReference>
<keyword evidence="1" id="KW-0175">Coiled coil</keyword>
<dbReference type="AlphaFoldDB" id="M2P7R6"/>
<organism evidence="4 5">
    <name type="scientific">Ceriporiopsis subvermispora (strain B)</name>
    <name type="common">White-rot fungus</name>
    <name type="synonym">Gelatoporia subvermispora</name>
    <dbReference type="NCBI Taxonomy" id="914234"/>
    <lineage>
        <taxon>Eukaryota</taxon>
        <taxon>Fungi</taxon>
        <taxon>Dikarya</taxon>
        <taxon>Basidiomycota</taxon>
        <taxon>Agaricomycotina</taxon>
        <taxon>Agaricomycetes</taxon>
        <taxon>Polyporales</taxon>
        <taxon>Gelatoporiaceae</taxon>
        <taxon>Gelatoporia</taxon>
    </lineage>
</organism>
<evidence type="ECO:0000259" key="3">
    <source>
        <dbReference type="PROSITE" id="PS00036"/>
    </source>
</evidence>
<dbReference type="EMBL" id="KB445819">
    <property type="protein sequence ID" value="EMD31369.1"/>
    <property type="molecule type" value="Genomic_DNA"/>
</dbReference>
<evidence type="ECO:0000313" key="4">
    <source>
        <dbReference type="EMBL" id="EMD31369.1"/>
    </source>
</evidence>
<feature type="domain" description="BZIP" evidence="3">
    <location>
        <begin position="614"/>
        <end position="628"/>
    </location>
</feature>
<accession>M2P7R6</accession>
<gene>
    <name evidence="4" type="ORF">CERSUDRAFT_119761</name>
</gene>
<keyword evidence="5" id="KW-1185">Reference proteome</keyword>
<dbReference type="GO" id="GO:0003700">
    <property type="term" value="F:DNA-binding transcription factor activity"/>
    <property type="evidence" value="ECO:0007669"/>
    <property type="project" value="InterPro"/>
</dbReference>